<sequence>MKRRLGFGGLVGLALLGAAGRTAHATPSLRVQVDQRGDFLLVGNTLGHDCVAATPLPTVGTVGACGTNTTDSAPDVFWRADEPAAGQAAANTAITVDLARSTAVLTIPANATVTHAFLYWGARSPGPNPDATATLDRPGANGFSADLTAIQSFVVDPAGADYYYQSVADITSIVQARGSGAYRVSGVESNTLANVTSDLNYAGWYMVVFYQLSTEPPRNLALFDGLDRVANGAPQNAILSGFLVPPAGYDAKLGVVAYEGDTAIVGDQFLFNGTALSNGANTANNFFNNTRSYFGNPISSVGDLPQLTGGPGSMSGLDIDVLDITPYVTAGQTSAPIQATSTGDVYLLGGFVTSVSTFKPDFTTSNKTAVDVNGGSLLPGDVIQYTVQVVNTGNDTSVNTILTDPLPVGVTYVPGSLAITAGANSGTKTDAAGDDQGEYTAATRTLRVRLGTGANATQGGTMAIAATATVTFRVTVDAGASGTIANQAIINAAGQQGAPATDTPTDGNGPAGGAPPTTVNIDQCDNDTGCAAPTPYCNVGGTPNLCVECLTDAHCTALEPTCDDETNTCVCVPSGAEVCGDGIDNDCDGVAEEYCVDTDGDGISDDEEEDLGLDPNDADSDDDGVIDGDEPAYNEDTDEDGLIGALDPDSDNDGIFDGTEMGLDCANPATDPAAMSCTADGDMGATVTDPLNPDTDEGGVIDGNEDRDHDGVQDPDETDPTLGHGADDAQNNDSDGDGLIDIIETANGTDPNDADSDDDGVTDGNEPGYAVDTDGDGLIGALDPDSDNDGIFDGTEMGLDCANPATNAGANTCIADADSGATTTDPLDADTDDGSVSDGIEDANHNGMIDPGETDPNNPADDLANVDSDGDGLSDLEEMTIGTDPNDADSDDDGVIDGNEPDHDEDTDGDGQINALDADSDNDGIFDGTELGLDCANPATDTGANFCEPDADSGATTTDPLNADTDGGSVSDGIEDANHNGAIDPGETDPNNPADDLDNVDSDGDGLSDLVEDAIDTDPNDADSDDDGVLDGDEPDFDEDTDGDGLINALDPDSDGDGLFDGTEMGFDCSNPATTPGATTCVPDADSGATTTDPLNVDTDGGSVSDGVEDVNHNGQIDAGETDPNNPADDVAGQDSDGDGIPDDEEDTLGTDPNDADSDDDGVPDGDEPDFDQDTDGDGLINALDVDSDNDGLFDGTEMGLDCSSLGTDASAGHCRPDADNGATTTDPLDADTDDGGIPDGQEDVNFNGVVDGAETDPNDPADDATLMDTDGDGLTDAVEEAIGTDPNDADSDNDGVIDGDEPNFSDDQDGDGLINALDPDSDGDGLFDGTELGLDCEDPDTDPAANTCIADADGGATTTNPLDPDTDDGGVSDGDEDTNHNGQVDQGETDPNDPEDDVVDSDGDGVPDDVEVQIGTDPNDADSDDDGVPDGQEPNFLQDTDGDGLINALDPDSDNDGLFDGTELGLGCSNPATDVSVGNCVADADGGATTTDPLDRDTDNGGVSDGDEDTNKNGQIDPGERDPNDPSDDSPEESCTQDSDCGAANSGQICNTDTGACEPGCRGEGGNTCPDGQTCSSTDATAGDCSEPPTDDVYPEGNGLLCAARPAQGSGSSSGPLAVALAAVAGLALRRRQRGSRR</sequence>
<dbReference type="PANTHER" id="PTHR37467">
    <property type="entry name" value="EXPORTED CALCIUM-BINDING GLYCOPROTEIN-RELATED"/>
    <property type="match status" value="1"/>
</dbReference>
<feature type="region of interest" description="Disordered" evidence="5">
    <location>
        <begin position="495"/>
        <end position="518"/>
    </location>
</feature>
<feature type="compositionally biased region" description="Acidic residues" evidence="5">
    <location>
        <begin position="886"/>
        <end position="895"/>
    </location>
</feature>
<dbReference type="SUPFAM" id="SSF49401">
    <property type="entry name" value="Bacterial adhesins"/>
    <property type="match status" value="1"/>
</dbReference>
<protein>
    <submittedName>
        <fullName evidence="8">Internalin, putative</fullName>
    </submittedName>
</protein>
<feature type="region of interest" description="Disordered" evidence="5">
    <location>
        <begin position="1569"/>
        <end position="1593"/>
    </location>
</feature>
<feature type="compositionally biased region" description="Acidic residues" evidence="5">
    <location>
        <begin position="1420"/>
        <end position="1429"/>
    </location>
</feature>
<dbReference type="PANTHER" id="PTHR37467:SF1">
    <property type="entry name" value="EXPORTED CALCIUM-BINDING GLYCOPROTEIN"/>
    <property type="match status" value="1"/>
</dbReference>
<keyword evidence="3 6" id="KW-0732">Signal</keyword>
<dbReference type="STRING" id="1192034.CAP_1012"/>
<dbReference type="Proteomes" id="UP000019678">
    <property type="component" value="Unassembled WGS sequence"/>
</dbReference>
<comment type="subcellular location">
    <subcellularLocation>
        <location evidence="1">Secreted</location>
    </subcellularLocation>
</comment>
<feature type="compositionally biased region" description="Acidic residues" evidence="5">
    <location>
        <begin position="868"/>
        <end position="878"/>
    </location>
</feature>
<feature type="compositionally biased region" description="Acidic residues" evidence="5">
    <location>
        <begin position="1270"/>
        <end position="1280"/>
    </location>
</feature>
<feature type="domain" description="DUF11" evidence="7">
    <location>
        <begin position="372"/>
        <end position="495"/>
    </location>
</feature>
<evidence type="ECO:0000256" key="3">
    <source>
        <dbReference type="ARBA" id="ARBA00022729"/>
    </source>
</evidence>
<dbReference type="InterPro" id="IPR059100">
    <property type="entry name" value="TSP3_bac"/>
</dbReference>
<comment type="caution">
    <text evidence="8">The sequence shown here is derived from an EMBL/GenBank/DDBJ whole genome shotgun (WGS) entry which is preliminary data.</text>
</comment>
<feature type="region of interest" description="Disordered" evidence="5">
    <location>
        <begin position="598"/>
        <end position="660"/>
    </location>
</feature>
<feature type="region of interest" description="Disordered" evidence="5">
    <location>
        <begin position="676"/>
        <end position="1544"/>
    </location>
</feature>
<dbReference type="InterPro" id="IPR008966">
    <property type="entry name" value="Adhesion_dom_sf"/>
</dbReference>
<gene>
    <name evidence="8" type="ORF">CAP_1012</name>
</gene>
<keyword evidence="4" id="KW-0106">Calcium</keyword>
<feature type="compositionally biased region" description="Acidic residues" evidence="5">
    <location>
        <begin position="1288"/>
        <end position="1311"/>
    </location>
</feature>
<reference evidence="8 9" key="1">
    <citation type="submission" date="2013-05" db="EMBL/GenBank/DDBJ databases">
        <title>Genome assembly of Chondromyces apiculatus DSM 436.</title>
        <authorList>
            <person name="Sharma G."/>
            <person name="Khatri I."/>
            <person name="Kaur C."/>
            <person name="Mayilraj S."/>
            <person name="Subramanian S."/>
        </authorList>
    </citation>
    <scope>NUCLEOTIDE SEQUENCE [LARGE SCALE GENOMIC DNA]</scope>
    <source>
        <strain evidence="8 9">DSM 436</strain>
    </source>
</reference>
<dbReference type="Pfam" id="PF18884">
    <property type="entry name" value="TSP3_bac"/>
    <property type="match status" value="7"/>
</dbReference>
<feature type="compositionally biased region" description="Acidic residues" evidence="5">
    <location>
        <begin position="752"/>
        <end position="761"/>
    </location>
</feature>
<proteinExistence type="predicted"/>
<accession>A0A017TET6</accession>
<feature type="compositionally biased region" description="Acidic residues" evidence="5">
    <location>
        <begin position="1229"/>
        <end position="1243"/>
    </location>
</feature>
<feature type="chain" id="PRO_5001496952" evidence="6">
    <location>
        <begin position="26"/>
        <end position="1639"/>
    </location>
</feature>
<dbReference type="eggNOG" id="COG4719">
    <property type="taxonomic scope" value="Bacteria"/>
</dbReference>
<evidence type="ECO:0000259" key="7">
    <source>
        <dbReference type="Pfam" id="PF01345"/>
    </source>
</evidence>
<evidence type="ECO:0000313" key="9">
    <source>
        <dbReference type="Proteomes" id="UP000019678"/>
    </source>
</evidence>
<feature type="compositionally biased region" description="Acidic residues" evidence="5">
    <location>
        <begin position="1365"/>
        <end position="1377"/>
    </location>
</feature>
<dbReference type="NCBIfam" id="TIGR01451">
    <property type="entry name" value="B_ant_repeat"/>
    <property type="match status" value="1"/>
</dbReference>
<dbReference type="eggNOG" id="COG4870">
    <property type="taxonomic scope" value="Bacteria"/>
</dbReference>
<dbReference type="RefSeq" id="WP_231511237.1">
    <property type="nucleotide sequence ID" value="NZ_ASRX01000012.1"/>
</dbReference>
<feature type="compositionally biased region" description="Acidic residues" evidence="5">
    <location>
        <begin position="598"/>
        <end position="641"/>
    </location>
</feature>
<dbReference type="InterPro" id="IPR001434">
    <property type="entry name" value="OmcB-like_DUF11"/>
</dbReference>
<name>A0A017TET6_9BACT</name>
<dbReference type="Gene3D" id="2.60.40.740">
    <property type="match status" value="1"/>
</dbReference>
<feature type="compositionally biased region" description="Acidic residues" evidence="5">
    <location>
        <begin position="694"/>
        <end position="703"/>
    </location>
</feature>
<feature type="compositionally biased region" description="Acidic residues" evidence="5">
    <location>
        <begin position="995"/>
        <end position="1043"/>
    </location>
</feature>
<evidence type="ECO:0000256" key="5">
    <source>
        <dbReference type="SAM" id="MobiDB-lite"/>
    </source>
</evidence>
<dbReference type="Pfam" id="PF01345">
    <property type="entry name" value="DUF11"/>
    <property type="match status" value="1"/>
</dbReference>
<feature type="compositionally biased region" description="Acidic residues" evidence="5">
    <location>
        <begin position="1136"/>
        <end position="1177"/>
    </location>
</feature>
<feature type="compositionally biased region" description="Acidic residues" evidence="5">
    <location>
        <begin position="827"/>
        <end position="841"/>
    </location>
</feature>
<evidence type="ECO:0000256" key="1">
    <source>
        <dbReference type="ARBA" id="ARBA00004613"/>
    </source>
</evidence>
<dbReference type="InterPro" id="IPR053180">
    <property type="entry name" value="Ca-binding_acidic-repeat"/>
</dbReference>
<evidence type="ECO:0000313" key="8">
    <source>
        <dbReference type="EMBL" id="EYF07081.1"/>
    </source>
</evidence>
<dbReference type="EMBL" id="ASRX01000012">
    <property type="protein sequence ID" value="EYF07081.1"/>
    <property type="molecule type" value="Genomic_DNA"/>
</dbReference>
<feature type="signal peptide" evidence="6">
    <location>
        <begin position="1"/>
        <end position="25"/>
    </location>
</feature>
<dbReference type="InterPro" id="IPR047589">
    <property type="entry name" value="DUF11_rpt"/>
</dbReference>
<evidence type="ECO:0000256" key="2">
    <source>
        <dbReference type="ARBA" id="ARBA00022525"/>
    </source>
</evidence>
<feature type="compositionally biased region" description="Acidic residues" evidence="5">
    <location>
        <begin position="1254"/>
        <end position="1263"/>
    </location>
</feature>
<feature type="compositionally biased region" description="Acidic residues" evidence="5">
    <location>
        <begin position="1388"/>
        <end position="1412"/>
    </location>
</feature>
<evidence type="ECO:0000256" key="6">
    <source>
        <dbReference type="SAM" id="SignalP"/>
    </source>
</evidence>
<keyword evidence="2" id="KW-0964">Secreted</keyword>
<organism evidence="8 9">
    <name type="scientific">Chondromyces apiculatus DSM 436</name>
    <dbReference type="NCBI Taxonomy" id="1192034"/>
    <lineage>
        <taxon>Bacteria</taxon>
        <taxon>Pseudomonadati</taxon>
        <taxon>Myxococcota</taxon>
        <taxon>Polyangia</taxon>
        <taxon>Polyangiales</taxon>
        <taxon>Polyangiaceae</taxon>
        <taxon>Chondromyces</taxon>
    </lineage>
</organism>
<keyword evidence="9" id="KW-1185">Reference proteome</keyword>
<feature type="compositionally biased region" description="Polar residues" evidence="5">
    <location>
        <begin position="1571"/>
        <end position="1581"/>
    </location>
</feature>
<evidence type="ECO:0000256" key="4">
    <source>
        <dbReference type="ARBA" id="ARBA00022837"/>
    </source>
</evidence>